<dbReference type="EMBL" id="BANC01000030">
    <property type="protein sequence ID" value="GAN79819.1"/>
    <property type="molecule type" value="Genomic_DNA"/>
</dbReference>
<dbReference type="OrthoDB" id="113462at2"/>
<name>A0A0D6PG48_9PROT</name>
<dbReference type="Gene3D" id="3.40.50.300">
    <property type="entry name" value="P-loop containing nucleotide triphosphate hydrolases"/>
    <property type="match status" value="1"/>
</dbReference>
<evidence type="ECO:0000313" key="1">
    <source>
        <dbReference type="EMBL" id="GAN79819.1"/>
    </source>
</evidence>
<dbReference type="PANTHER" id="PTHR13696:SF96">
    <property type="entry name" value="COBQ_COBB_MIND_PARA NUCLEOTIDE BINDING DOMAIN-CONTAINING PROTEIN"/>
    <property type="match status" value="1"/>
</dbReference>
<dbReference type="CDD" id="cd02042">
    <property type="entry name" value="ParAB_family"/>
    <property type="match status" value="1"/>
</dbReference>
<protein>
    <submittedName>
        <fullName evidence="1">Chromosome partitioning ATPase ParA</fullName>
    </submittedName>
</protein>
<dbReference type="InterPro" id="IPR050678">
    <property type="entry name" value="DNA_Partitioning_ATPase"/>
</dbReference>
<dbReference type="Pfam" id="PF07015">
    <property type="entry name" value="VirC1"/>
    <property type="match status" value="1"/>
</dbReference>
<dbReference type="PIRSF" id="PIRSF009320">
    <property type="entry name" value="Nuc_binding_HP_1000"/>
    <property type="match status" value="1"/>
</dbReference>
<dbReference type="InterPro" id="IPR027417">
    <property type="entry name" value="P-loop_NTPase"/>
</dbReference>
<dbReference type="SUPFAM" id="SSF52540">
    <property type="entry name" value="P-loop containing nucleoside triphosphate hydrolases"/>
    <property type="match status" value="1"/>
</dbReference>
<reference evidence="1 2" key="1">
    <citation type="submission" date="2012-11" db="EMBL/GenBank/DDBJ databases">
        <title>Whole genome sequence of Acidocella aminolytica 101 = DSM 11237.</title>
        <authorList>
            <person name="Azuma Y."/>
            <person name="Higashiura N."/>
            <person name="Hirakawa H."/>
            <person name="Matsushita K."/>
        </authorList>
    </citation>
    <scope>NUCLEOTIDE SEQUENCE [LARGE SCALE GENOMIC DNA]</scope>
    <source>
        <strain evidence="2">101 / DSM 11237</strain>
    </source>
</reference>
<dbReference type="RefSeq" id="WP_048878251.1">
    <property type="nucleotide sequence ID" value="NZ_BANC01000030.1"/>
</dbReference>
<comment type="caution">
    <text evidence="1">The sequence shown here is derived from an EMBL/GenBank/DDBJ whole genome shotgun (WGS) entry which is preliminary data.</text>
</comment>
<dbReference type="PANTHER" id="PTHR13696">
    <property type="entry name" value="P-LOOP CONTAINING NUCLEOSIDE TRIPHOSPHATE HYDROLASE"/>
    <property type="match status" value="1"/>
</dbReference>
<proteinExistence type="predicted"/>
<gene>
    <name evidence="1" type="ORF">Aam_030_052</name>
</gene>
<dbReference type="Proteomes" id="UP000032668">
    <property type="component" value="Unassembled WGS sequence"/>
</dbReference>
<dbReference type="InterPro" id="IPR009744">
    <property type="entry name" value="VirC1"/>
</dbReference>
<keyword evidence="2" id="KW-1185">Reference proteome</keyword>
<accession>A0A0D6PG48</accession>
<dbReference type="AlphaFoldDB" id="A0A0D6PG48"/>
<evidence type="ECO:0000313" key="2">
    <source>
        <dbReference type="Proteomes" id="UP000032668"/>
    </source>
</evidence>
<organism evidence="1 2">
    <name type="scientific">Acidocella aminolytica 101 = DSM 11237</name>
    <dbReference type="NCBI Taxonomy" id="1120923"/>
    <lineage>
        <taxon>Bacteria</taxon>
        <taxon>Pseudomonadati</taxon>
        <taxon>Pseudomonadota</taxon>
        <taxon>Alphaproteobacteria</taxon>
        <taxon>Acetobacterales</taxon>
        <taxon>Acidocellaceae</taxon>
        <taxon>Acidocella</taxon>
    </lineage>
</organism>
<sequence>MGTILTIATSKGGAGKSTLAQCLSANLAQLGYAVTVIDADANATLSDWHANVYEGAPFRCLAECREVEVIDAAQAEAEAGDIVVIDTAGFANLTAASAISVADFILVPCMPDRSSTREAIRTARKIESLGKAARRALPYRVIGTQWRTGGLVESATLDALKAEGLPVMRYALPHLSAFRKASFTGNLPVSGRLGVEADRLIGELTEIGAIPAARVGSAA</sequence>
<dbReference type="STRING" id="1120923.SAMN02746095_02981"/>